<evidence type="ECO:0000256" key="1">
    <source>
        <dbReference type="SAM" id="Phobius"/>
    </source>
</evidence>
<comment type="caution">
    <text evidence="2">The sequence shown here is derived from an EMBL/GenBank/DDBJ whole genome shotgun (WGS) entry which is preliminary data.</text>
</comment>
<evidence type="ECO:0000313" key="2">
    <source>
        <dbReference type="EMBL" id="GJE99559.1"/>
    </source>
</evidence>
<dbReference type="GO" id="GO:0016757">
    <property type="term" value="F:glycosyltransferase activity"/>
    <property type="evidence" value="ECO:0007669"/>
    <property type="project" value="InterPro"/>
</dbReference>
<feature type="transmembrane region" description="Helical" evidence="1">
    <location>
        <begin position="29"/>
        <end position="49"/>
    </location>
</feature>
<dbReference type="InterPro" id="IPR002495">
    <property type="entry name" value="Glyco_trans_8"/>
</dbReference>
<accession>A0A9P3GTX1</accession>
<dbReference type="Gene3D" id="3.90.550.10">
    <property type="entry name" value="Spore Coat Polysaccharide Biosynthesis Protein SpsA, Chain A"/>
    <property type="match status" value="1"/>
</dbReference>
<evidence type="ECO:0000313" key="3">
    <source>
        <dbReference type="Proteomes" id="UP000703269"/>
    </source>
</evidence>
<keyword evidence="1" id="KW-1133">Transmembrane helix</keyword>
<dbReference type="InterPro" id="IPR029044">
    <property type="entry name" value="Nucleotide-diphossugar_trans"/>
</dbReference>
<reference evidence="2 3" key="1">
    <citation type="submission" date="2021-08" db="EMBL/GenBank/DDBJ databases">
        <title>Draft Genome Sequence of Phanerochaete sordida strain YK-624.</title>
        <authorList>
            <person name="Mori T."/>
            <person name="Dohra H."/>
            <person name="Suzuki T."/>
            <person name="Kawagishi H."/>
            <person name="Hirai H."/>
        </authorList>
    </citation>
    <scope>NUCLEOTIDE SEQUENCE [LARGE SCALE GENOMIC DNA]</scope>
    <source>
        <strain evidence="2 3">YK-624</strain>
    </source>
</reference>
<keyword evidence="1" id="KW-0812">Transmembrane</keyword>
<dbReference type="OrthoDB" id="2014201at2759"/>
<keyword evidence="1" id="KW-0472">Membrane</keyword>
<proteinExistence type="predicted"/>
<protein>
    <submittedName>
        <fullName evidence="2">Glycosyltransferase family 8 protein</fullName>
    </submittedName>
</protein>
<dbReference type="Proteomes" id="UP000703269">
    <property type="component" value="Unassembled WGS sequence"/>
</dbReference>
<keyword evidence="3" id="KW-1185">Reference proteome</keyword>
<dbReference type="SUPFAM" id="SSF53448">
    <property type="entry name" value="Nucleotide-diphospho-sugar transferases"/>
    <property type="match status" value="1"/>
</dbReference>
<gene>
    <name evidence="2" type="ORF">PsYK624_158260</name>
</gene>
<sequence>MNLSGYLPRYRTSLRLESLDRSIPRRPTLLHTCLAGVFLVSLVLNVLHFTTAPRTLYSALDDYQDLNHHSLVNTSSISPLSPADWRGAAIVTTLFSDAYAPAVLALGHSLRRTNTSARLLLLYLPAQVSQDALCIATASGFVPHAIARIAPPAGRGADPHFVDQYTKLRLWTLDALPAPVTRAVYLDSDTLALQPLDALFALPFSFGAVPDVWEAHGFTLAFNAGVLVLRPDSALFAQMLGKMGEARFPRKYAEQAFLNQFFGADAARLPLAYNANLAAKRRAPALWAALRAHVRVLHYTVVKPFVAHDWARVPLERIEERVREAGEERGGEFREEMEVWGEVWGDARRVYAERIGECGMD</sequence>
<dbReference type="EMBL" id="BPQB01000112">
    <property type="protein sequence ID" value="GJE99559.1"/>
    <property type="molecule type" value="Genomic_DNA"/>
</dbReference>
<name>A0A9P3GTX1_9APHY</name>
<dbReference type="Pfam" id="PF01501">
    <property type="entry name" value="Glyco_transf_8"/>
    <property type="match status" value="1"/>
</dbReference>
<dbReference type="InterPro" id="IPR050587">
    <property type="entry name" value="GNT1/Glycosyltrans_8"/>
</dbReference>
<dbReference type="PANTHER" id="PTHR11183">
    <property type="entry name" value="GLYCOGENIN SUBFAMILY MEMBER"/>
    <property type="match status" value="1"/>
</dbReference>
<dbReference type="AlphaFoldDB" id="A0A9P3GTX1"/>
<organism evidence="2 3">
    <name type="scientific">Phanerochaete sordida</name>
    <dbReference type="NCBI Taxonomy" id="48140"/>
    <lineage>
        <taxon>Eukaryota</taxon>
        <taxon>Fungi</taxon>
        <taxon>Dikarya</taxon>
        <taxon>Basidiomycota</taxon>
        <taxon>Agaricomycotina</taxon>
        <taxon>Agaricomycetes</taxon>
        <taxon>Polyporales</taxon>
        <taxon>Phanerochaetaceae</taxon>
        <taxon>Phanerochaete</taxon>
    </lineage>
</organism>